<evidence type="ECO:0000313" key="1">
    <source>
        <dbReference type="EMBL" id="AJF07317.1"/>
    </source>
</evidence>
<dbReference type="EMBL" id="CP010311">
    <property type="protein sequence ID" value="AJF07317.1"/>
    <property type="molecule type" value="Genomic_DNA"/>
</dbReference>
<gene>
    <name evidence="1" type="ORF">GSUB_13145</name>
</gene>
<dbReference type="KEGG" id="gsb:GSUB_13145"/>
<accession>A0A0B5FGM9</accession>
<organism evidence="1 2">
    <name type="scientific">Geoalkalibacter subterraneus</name>
    <dbReference type="NCBI Taxonomy" id="483547"/>
    <lineage>
        <taxon>Bacteria</taxon>
        <taxon>Pseudomonadati</taxon>
        <taxon>Thermodesulfobacteriota</taxon>
        <taxon>Desulfuromonadia</taxon>
        <taxon>Desulfuromonadales</taxon>
        <taxon>Geoalkalibacteraceae</taxon>
        <taxon>Geoalkalibacter</taxon>
    </lineage>
</organism>
<dbReference type="RefSeq" id="WP_040201196.1">
    <property type="nucleotide sequence ID" value="NZ_CP010311.1"/>
</dbReference>
<evidence type="ECO:0000313" key="2">
    <source>
        <dbReference type="Proteomes" id="UP000035036"/>
    </source>
</evidence>
<keyword evidence="2" id="KW-1185">Reference proteome</keyword>
<name>A0A0B5FGM9_9BACT</name>
<reference evidence="1 2" key="1">
    <citation type="journal article" date="2015" name="Genome Announc.">
        <title>Genomes of Geoalkalibacter ferrihydriticus Z-0531T and Geoalkalibacter subterraneus Red1T, Two Haloalkaliphilic Metal-Reducing Deltaproteobacteria.</title>
        <authorList>
            <person name="Badalamenti J.P."/>
            <person name="Krajmalnik-Brown R."/>
            <person name="Torres C.I."/>
            <person name="Bond D.R."/>
        </authorList>
    </citation>
    <scope>NUCLEOTIDE SEQUENCE [LARGE SCALE GENOMIC DNA]</scope>
    <source>
        <strain evidence="1 2">Red1</strain>
    </source>
</reference>
<proteinExistence type="predicted"/>
<dbReference type="HOGENOM" id="CLU_371222_0_0_7"/>
<dbReference type="OrthoDB" id="5392943at2"/>
<dbReference type="Proteomes" id="UP000035036">
    <property type="component" value="Chromosome"/>
</dbReference>
<protein>
    <submittedName>
        <fullName evidence="1">Uncharacterized protein</fullName>
    </submittedName>
</protein>
<dbReference type="AlphaFoldDB" id="A0A0B5FGM9"/>
<sequence length="747" mass="85385">MVCCGQLPAVAHCARGTIDGAFEWRYGEHTVDESSEEVHDANWFTQKYSLVYHTGGGIVGGRVGSYDLSLGYEWLALDGAIDGQSTDVSTGKVLYQGDVVIAPGGLPLNLRLYSRDLNSSTFSSVSATGLFERLPGDSMPAPETVIGLQNGRQSVSGFTLMVGAASGDYEGVYRDVLAHAPRLLIDYRQHDVRDLKSTTPQHYRDRNLAFVSLNKKDNWFHYRVYDHKDYINPEEDYVEKAYILGTIDHTLQRRWVRLTNWIEVSADASYTTTNELSRGDNIERRYDINLFTVAQRRGWQAANFSNYRREFDGTRRERALEFPVYISKQFDPETSLRTRFIAEFEDSLVFAEDRKANQEVVFLSNRLELRQRQPWTLAGQFDVEHKSGGDGEGLSARALVETATNRLFRPQYDLFGAYSLSYFSGEGAEENDDRDETVGFWEQTLVGRIETDLSPNYRTGFTQEFLYGSGTLDRRVGNYINPKSDLGLMFSGGEVEQRDGSVLRSTTTWFGEYRGSSRLASRLEFTYDYLNDEEGEEDVFIASHRLRYDSRRFYATLQNRLIIGNHRVSSGGLGASSVEGGSTSGEADYTMENRFYLMAYPVRAMEASLRVDHDWRSFNNGDSHQYLIEQRLRYYLRRGGIGRNLALLGQEFLYERVESPQSETRSARTLTLIGEIYPTVRTLLGVRLRYRYLEPEDTTTYTGYLTAGINWEKLQISVDYAYGTRDEGETDPERVEHRWEVKARKVF</sequence>